<reference evidence="1 2" key="1">
    <citation type="journal article" date="2022" name="New Phytol.">
        <title>Ecological generalism drives hyperdiversity of secondary metabolite gene clusters in xylarialean endophytes.</title>
        <authorList>
            <person name="Franco M.E.E."/>
            <person name="Wisecaver J.H."/>
            <person name="Arnold A.E."/>
            <person name="Ju Y.M."/>
            <person name="Slot J.C."/>
            <person name="Ahrendt S."/>
            <person name="Moore L.P."/>
            <person name="Eastman K.E."/>
            <person name="Scott K."/>
            <person name="Konkel Z."/>
            <person name="Mondo S.J."/>
            <person name="Kuo A."/>
            <person name="Hayes R.D."/>
            <person name="Haridas S."/>
            <person name="Andreopoulos B."/>
            <person name="Riley R."/>
            <person name="LaButti K."/>
            <person name="Pangilinan J."/>
            <person name="Lipzen A."/>
            <person name="Amirebrahimi M."/>
            <person name="Yan J."/>
            <person name="Adam C."/>
            <person name="Keymanesh K."/>
            <person name="Ng V."/>
            <person name="Louie K."/>
            <person name="Northen T."/>
            <person name="Drula E."/>
            <person name="Henrissat B."/>
            <person name="Hsieh H.M."/>
            <person name="Youens-Clark K."/>
            <person name="Lutzoni F."/>
            <person name="Miadlikowska J."/>
            <person name="Eastwood D.C."/>
            <person name="Hamelin R.C."/>
            <person name="Grigoriev I.V."/>
            <person name="U'Ren J.M."/>
        </authorList>
    </citation>
    <scope>NUCLEOTIDE SEQUENCE [LARGE SCALE GENOMIC DNA]</scope>
    <source>
        <strain evidence="1 2">CBS 119005</strain>
    </source>
</reference>
<keyword evidence="2" id="KW-1185">Reference proteome</keyword>
<proteinExistence type="predicted"/>
<gene>
    <name evidence="1" type="ORF">F4820DRAFT_458202</name>
</gene>
<protein>
    <submittedName>
        <fullName evidence="1">P-loop containing nucleoside triphosphate hydrolase protein</fullName>
    </submittedName>
</protein>
<name>A0ACB9Z143_9PEZI</name>
<dbReference type="Proteomes" id="UP001497700">
    <property type="component" value="Unassembled WGS sequence"/>
</dbReference>
<sequence>MSDAKELSDAAIEVLIDKLRQEERSRRKLFHQFQQLRGTIRVICRIRPPAKDEGDLLEYRTKKGEFHNHPASLTILETKGGVHGPKKEWTDPYSYERVFLPNETNEDVFEEIGDFVQSFIDGQKACIFCYGQSGTGKTYTMSNLDDTEDREEGKNYKNDGIVPRVKTKLFAEKRRLEQLGSEMEVRGCCYEIYDKNLWLLKAGRSEKKTISKTGSGVSDPELVTLNSPDDFDALVKMGMKTRHFGKTDLNENSSRSHFIISLETSIVTDDGVAREGLLNLVDLAGSERKYDANTEGSATEEGININQSLSALSRVFVDLAEGKRPACKDDLLTALLERSLQRDCMTLMFVMISLLEAQWTRSKDTLKRALDAQKAKMTEERVTEQRVTEQKVTEQRDRSAKSSGNSTPRRGRSPRPASGRGRAKKP</sequence>
<evidence type="ECO:0000313" key="2">
    <source>
        <dbReference type="Proteomes" id="UP001497700"/>
    </source>
</evidence>
<organism evidence="1 2">
    <name type="scientific">Hypoxylon rubiginosum</name>
    <dbReference type="NCBI Taxonomy" id="110542"/>
    <lineage>
        <taxon>Eukaryota</taxon>
        <taxon>Fungi</taxon>
        <taxon>Dikarya</taxon>
        <taxon>Ascomycota</taxon>
        <taxon>Pezizomycotina</taxon>
        <taxon>Sordariomycetes</taxon>
        <taxon>Xylariomycetidae</taxon>
        <taxon>Xylariales</taxon>
        <taxon>Hypoxylaceae</taxon>
        <taxon>Hypoxylon</taxon>
    </lineage>
</organism>
<comment type="caution">
    <text evidence="1">The sequence shown here is derived from an EMBL/GenBank/DDBJ whole genome shotgun (WGS) entry which is preliminary data.</text>
</comment>
<dbReference type="EMBL" id="MU393472">
    <property type="protein sequence ID" value="KAI4865402.1"/>
    <property type="molecule type" value="Genomic_DNA"/>
</dbReference>
<evidence type="ECO:0000313" key="1">
    <source>
        <dbReference type="EMBL" id="KAI4865402.1"/>
    </source>
</evidence>
<accession>A0ACB9Z143</accession>
<keyword evidence="1" id="KW-0378">Hydrolase</keyword>